<accession>A0A9P7QP51</accession>
<protein>
    <submittedName>
        <fullName evidence="1">Uncharacterized protein</fullName>
    </submittedName>
</protein>
<reference evidence="1 2" key="1">
    <citation type="journal article" date="2020" name="bioRxiv">
        <title>Whole genome comparisons of ergot fungi reveals the divergence and evolution of species within the genus Claviceps are the result of varying mechanisms driving genome evolution and host range expansion.</title>
        <authorList>
            <person name="Wyka S.A."/>
            <person name="Mondo S.J."/>
            <person name="Liu M."/>
            <person name="Dettman J."/>
            <person name="Nalam V."/>
            <person name="Broders K.D."/>
        </authorList>
    </citation>
    <scope>NUCLEOTIDE SEQUENCE [LARGE SCALE GENOMIC DNA]</scope>
    <source>
        <strain evidence="1 2">Clav52</strain>
    </source>
</reference>
<evidence type="ECO:0000313" key="1">
    <source>
        <dbReference type="EMBL" id="KAG6303679.1"/>
    </source>
</evidence>
<keyword evidence="2" id="KW-1185">Reference proteome</keyword>
<proteinExistence type="predicted"/>
<name>A0A9P7QP51_9HYPO</name>
<evidence type="ECO:0000313" key="2">
    <source>
        <dbReference type="Proteomes" id="UP000707071"/>
    </source>
</evidence>
<sequence length="120" mass="13295">MSLLKGRGTVLEDCDRLTQRWGRKIKPMLSFRQSVTYRCLPARCLRTCVATSAVAAPNSVYSAIPGAVASHEQPIFHIKFATRDPQYGTMGTIAVEIMNDQGMQESPALVQLLILCHYPV</sequence>
<comment type="caution">
    <text evidence="1">The sequence shown here is derived from an EMBL/GenBank/DDBJ whole genome shotgun (WGS) entry which is preliminary data.</text>
</comment>
<dbReference type="EMBL" id="SRRH01000006">
    <property type="protein sequence ID" value="KAG6303679.1"/>
    <property type="molecule type" value="Genomic_DNA"/>
</dbReference>
<dbReference type="Proteomes" id="UP000707071">
    <property type="component" value="Unassembled WGS sequence"/>
</dbReference>
<organism evidence="1 2">
    <name type="scientific">Claviceps aff. purpurea</name>
    <dbReference type="NCBI Taxonomy" id="1967640"/>
    <lineage>
        <taxon>Eukaryota</taxon>
        <taxon>Fungi</taxon>
        <taxon>Dikarya</taxon>
        <taxon>Ascomycota</taxon>
        <taxon>Pezizomycotina</taxon>
        <taxon>Sordariomycetes</taxon>
        <taxon>Hypocreomycetidae</taxon>
        <taxon>Hypocreales</taxon>
        <taxon>Clavicipitaceae</taxon>
        <taxon>Claviceps</taxon>
    </lineage>
</organism>
<dbReference type="AlphaFoldDB" id="A0A9P7QP51"/>
<gene>
    <name evidence="1" type="ORF">E4U09_006536</name>
</gene>